<sequence length="165" mass="18233">MGLDSLELWVPCISQTYKSKINQGSWGVFQQLYKCKAYLLSCKLGPPGEEMSDNLTLPCDCRREEKNVLTAAAVDQGAQGESNLAKDEMAELVSAFLPESSPASKLPLALSKQQEQQYLSCLSRNTSWGRSDRSELHLNAGLCLTSLFWMQRTSPCSPPTQSSFC</sequence>
<organism evidence="1">
    <name type="scientific">Micrurus lemniscatus lemniscatus</name>
    <dbReference type="NCBI Taxonomy" id="129467"/>
    <lineage>
        <taxon>Eukaryota</taxon>
        <taxon>Metazoa</taxon>
        <taxon>Chordata</taxon>
        <taxon>Craniata</taxon>
        <taxon>Vertebrata</taxon>
        <taxon>Euteleostomi</taxon>
        <taxon>Lepidosauria</taxon>
        <taxon>Squamata</taxon>
        <taxon>Bifurcata</taxon>
        <taxon>Unidentata</taxon>
        <taxon>Episquamata</taxon>
        <taxon>Toxicofera</taxon>
        <taxon>Serpentes</taxon>
        <taxon>Colubroidea</taxon>
        <taxon>Elapidae</taxon>
        <taxon>Elapinae</taxon>
        <taxon>Micrurus</taxon>
    </lineage>
</organism>
<reference evidence="1" key="2">
    <citation type="submission" date="2017-11" db="EMBL/GenBank/DDBJ databases">
        <title>Coralsnake Venomics: Analyses of Venom Gland Transcriptomes and Proteomes of Six Brazilian Taxa.</title>
        <authorList>
            <person name="Aird S.D."/>
            <person name="Jorge da Silva N."/>
            <person name="Qiu L."/>
            <person name="Villar-Briones A."/>
            <person name="Aparecida-Saddi V."/>
            <person name="Campos-Telles M.P."/>
            <person name="Grau M."/>
            <person name="Mikheyev A.S."/>
        </authorList>
    </citation>
    <scope>NUCLEOTIDE SEQUENCE</scope>
    <source>
        <tissue evidence="1">Venom_gland</tissue>
    </source>
</reference>
<dbReference type="EMBL" id="IACK01048811">
    <property type="protein sequence ID" value="LAA74549.1"/>
    <property type="molecule type" value="Transcribed_RNA"/>
</dbReference>
<proteinExistence type="predicted"/>
<evidence type="ECO:0000313" key="1">
    <source>
        <dbReference type="EMBL" id="LAA74549.1"/>
    </source>
</evidence>
<name>A0A2D4HRG9_MICLE</name>
<accession>A0A2D4HRG9</accession>
<dbReference type="EMBL" id="IACK01048812">
    <property type="protein sequence ID" value="LAA74551.1"/>
    <property type="molecule type" value="Transcribed_RNA"/>
</dbReference>
<reference evidence="1" key="1">
    <citation type="submission" date="2017-07" db="EMBL/GenBank/DDBJ databases">
        <authorList>
            <person name="Mikheyev A."/>
            <person name="Grau M."/>
        </authorList>
    </citation>
    <scope>NUCLEOTIDE SEQUENCE</scope>
    <source>
        <tissue evidence="1">Venom_gland</tissue>
    </source>
</reference>
<protein>
    <submittedName>
        <fullName evidence="1">Uncharacterized protein</fullName>
    </submittedName>
</protein>
<dbReference type="AlphaFoldDB" id="A0A2D4HRG9"/>